<dbReference type="GO" id="GO:0006508">
    <property type="term" value="P:proteolysis"/>
    <property type="evidence" value="ECO:0007669"/>
    <property type="project" value="UniProtKB-KW"/>
</dbReference>
<sequence>MMIYEHDPDVVRWGLHHLDVCSVSNSGTPGVTTHYDNDRSKTEYVNEGFCEPVQSNVENDEMIAHALQEELKRVSDAEVSGFSQVEGQQQQASVLAQDWQGSASSLCRSEGRKGGDNQSHQEELDNNSDVYTEEAFLPEMVDEYILDGEVGKRLIQINALPHVPRVNGQIPSVDEVASDHQRLLDRLDVYDLVELKISGDGNCQFRSLSDQIYRSAEHHQFVREQVVMQLKSHPDLYMNYVPMGYEDYLKKMSKNGEWGDHVTLQAAADSYGVKIFVITSFRDTCYIEILPQSQKSKRSES</sequence>
<proteinExistence type="inferred from homology"/>
<evidence type="ECO:0000256" key="1">
    <source>
        <dbReference type="ARBA" id="ARBA00000707"/>
    </source>
</evidence>
<name>A0AAV3QI15_LITER</name>
<protein>
    <recommendedName>
        <fullName evidence="3">ubiquitinyl hydrolase 1</fullName>
        <ecNumber evidence="3">3.4.19.12</ecNumber>
    </recommendedName>
</protein>
<dbReference type="InterPro" id="IPR003323">
    <property type="entry name" value="OTU_dom"/>
</dbReference>
<feature type="compositionally biased region" description="Basic and acidic residues" evidence="6">
    <location>
        <begin position="109"/>
        <end position="123"/>
    </location>
</feature>
<organism evidence="8 9">
    <name type="scientific">Lithospermum erythrorhizon</name>
    <name type="common">Purple gromwell</name>
    <name type="synonym">Lithospermum officinale var. erythrorhizon</name>
    <dbReference type="NCBI Taxonomy" id="34254"/>
    <lineage>
        <taxon>Eukaryota</taxon>
        <taxon>Viridiplantae</taxon>
        <taxon>Streptophyta</taxon>
        <taxon>Embryophyta</taxon>
        <taxon>Tracheophyta</taxon>
        <taxon>Spermatophyta</taxon>
        <taxon>Magnoliopsida</taxon>
        <taxon>eudicotyledons</taxon>
        <taxon>Gunneridae</taxon>
        <taxon>Pentapetalae</taxon>
        <taxon>asterids</taxon>
        <taxon>lamiids</taxon>
        <taxon>Boraginales</taxon>
        <taxon>Boraginaceae</taxon>
        <taxon>Boraginoideae</taxon>
        <taxon>Lithospermeae</taxon>
        <taxon>Lithospermum</taxon>
    </lineage>
</organism>
<dbReference type="InterPro" id="IPR050704">
    <property type="entry name" value="Peptidase_C85-like"/>
</dbReference>
<dbReference type="GO" id="GO:0004843">
    <property type="term" value="F:cysteine-type deubiquitinase activity"/>
    <property type="evidence" value="ECO:0007669"/>
    <property type="project" value="UniProtKB-EC"/>
</dbReference>
<evidence type="ECO:0000313" key="9">
    <source>
        <dbReference type="Proteomes" id="UP001454036"/>
    </source>
</evidence>
<keyword evidence="4" id="KW-0833">Ubl conjugation pathway</keyword>
<feature type="domain" description="OTU" evidence="7">
    <location>
        <begin position="192"/>
        <end position="301"/>
    </location>
</feature>
<dbReference type="PANTHER" id="PTHR12419:SF90">
    <property type="entry name" value="OS02G0819500 PROTEIN"/>
    <property type="match status" value="1"/>
</dbReference>
<accession>A0AAV3QI15</accession>
<evidence type="ECO:0000313" key="8">
    <source>
        <dbReference type="EMBL" id="GAA0163709.1"/>
    </source>
</evidence>
<evidence type="ECO:0000256" key="3">
    <source>
        <dbReference type="ARBA" id="ARBA00012759"/>
    </source>
</evidence>
<keyword evidence="9" id="KW-1185">Reference proteome</keyword>
<dbReference type="InterPro" id="IPR038765">
    <property type="entry name" value="Papain-like_cys_pep_sf"/>
</dbReference>
<reference evidence="8 9" key="1">
    <citation type="submission" date="2024-01" db="EMBL/GenBank/DDBJ databases">
        <title>The complete chloroplast genome sequence of Lithospermum erythrorhizon: insights into the phylogenetic relationship among Boraginaceae species and the maternal lineages of purple gromwells.</title>
        <authorList>
            <person name="Okada T."/>
            <person name="Watanabe K."/>
        </authorList>
    </citation>
    <scope>NUCLEOTIDE SEQUENCE [LARGE SCALE GENOMIC DNA]</scope>
</reference>
<comment type="catalytic activity">
    <reaction evidence="1">
        <text>Thiol-dependent hydrolysis of ester, thioester, amide, peptide and isopeptide bonds formed by the C-terminal Gly of ubiquitin (a 76-residue protein attached to proteins as an intracellular targeting signal).</text>
        <dbReference type="EC" id="3.4.19.12"/>
    </reaction>
</comment>
<dbReference type="Gene3D" id="3.90.70.80">
    <property type="match status" value="1"/>
</dbReference>
<evidence type="ECO:0000256" key="4">
    <source>
        <dbReference type="ARBA" id="ARBA00022786"/>
    </source>
</evidence>
<evidence type="ECO:0000256" key="2">
    <source>
        <dbReference type="ARBA" id="ARBA00010407"/>
    </source>
</evidence>
<comment type="similarity">
    <text evidence="2">Belongs to the peptidase C85 family.</text>
</comment>
<keyword evidence="8" id="KW-0645">Protease</keyword>
<dbReference type="FunFam" id="3.90.70.80:FF:000001">
    <property type="entry name" value="OTU domain-containing protein"/>
    <property type="match status" value="1"/>
</dbReference>
<dbReference type="CDD" id="cd22751">
    <property type="entry name" value="OTU_plant_OTU9-like"/>
    <property type="match status" value="1"/>
</dbReference>
<dbReference type="AlphaFoldDB" id="A0AAV3QI15"/>
<evidence type="ECO:0000256" key="5">
    <source>
        <dbReference type="ARBA" id="ARBA00022801"/>
    </source>
</evidence>
<dbReference type="PROSITE" id="PS50802">
    <property type="entry name" value="OTU"/>
    <property type="match status" value="1"/>
</dbReference>
<evidence type="ECO:0000256" key="6">
    <source>
        <dbReference type="SAM" id="MobiDB-lite"/>
    </source>
</evidence>
<feature type="region of interest" description="Disordered" evidence="6">
    <location>
        <begin position="105"/>
        <end position="129"/>
    </location>
</feature>
<dbReference type="PANTHER" id="PTHR12419">
    <property type="entry name" value="OTU DOMAIN CONTAINING PROTEIN"/>
    <property type="match status" value="1"/>
</dbReference>
<dbReference type="EMBL" id="BAABME010004828">
    <property type="protein sequence ID" value="GAA0163709.1"/>
    <property type="molecule type" value="Genomic_DNA"/>
</dbReference>
<dbReference type="GO" id="GO:0016579">
    <property type="term" value="P:protein deubiquitination"/>
    <property type="evidence" value="ECO:0007669"/>
    <property type="project" value="TreeGrafter"/>
</dbReference>
<dbReference type="EC" id="3.4.19.12" evidence="3"/>
<dbReference type="Pfam" id="PF02338">
    <property type="entry name" value="OTU"/>
    <property type="match status" value="1"/>
</dbReference>
<evidence type="ECO:0000259" key="7">
    <source>
        <dbReference type="PROSITE" id="PS50802"/>
    </source>
</evidence>
<dbReference type="Proteomes" id="UP001454036">
    <property type="component" value="Unassembled WGS sequence"/>
</dbReference>
<keyword evidence="5" id="KW-0378">Hydrolase</keyword>
<dbReference type="SUPFAM" id="SSF54001">
    <property type="entry name" value="Cysteine proteinases"/>
    <property type="match status" value="1"/>
</dbReference>
<comment type="caution">
    <text evidence="8">The sequence shown here is derived from an EMBL/GenBank/DDBJ whole genome shotgun (WGS) entry which is preliminary data.</text>
</comment>
<gene>
    <name evidence="8" type="ORF">LIER_19507</name>
</gene>